<evidence type="ECO:0000313" key="3">
    <source>
        <dbReference type="EMBL" id="PIC39715.1"/>
    </source>
</evidence>
<dbReference type="PANTHER" id="PTHR21503">
    <property type="entry name" value="F-BOX-CONTAINING HYPOTHETICAL PROTEIN C.ELEGANS"/>
    <property type="match status" value="1"/>
</dbReference>
<dbReference type="Proteomes" id="UP000230233">
    <property type="component" value="Chromosome III"/>
</dbReference>
<evidence type="ECO:0000259" key="1">
    <source>
        <dbReference type="Pfam" id="PF00646"/>
    </source>
</evidence>
<comment type="caution">
    <text evidence="3">The sequence shown here is derived from an EMBL/GenBank/DDBJ whole genome shotgun (WGS) entry which is preliminary data.</text>
</comment>
<dbReference type="AlphaFoldDB" id="A0A2G5UJJ1"/>
<organism evidence="3 4">
    <name type="scientific">Caenorhabditis nigoni</name>
    <dbReference type="NCBI Taxonomy" id="1611254"/>
    <lineage>
        <taxon>Eukaryota</taxon>
        <taxon>Metazoa</taxon>
        <taxon>Ecdysozoa</taxon>
        <taxon>Nematoda</taxon>
        <taxon>Chromadorea</taxon>
        <taxon>Rhabditida</taxon>
        <taxon>Rhabditina</taxon>
        <taxon>Rhabditomorpha</taxon>
        <taxon>Rhabditoidea</taxon>
        <taxon>Rhabditidae</taxon>
        <taxon>Peloderinae</taxon>
        <taxon>Caenorhabditis</taxon>
    </lineage>
</organism>
<dbReference type="EMBL" id="PDUG01000003">
    <property type="protein sequence ID" value="PIC39715.1"/>
    <property type="molecule type" value="Genomic_DNA"/>
</dbReference>
<accession>A0A2G5UJJ1</accession>
<sequence length="280" mass="32739">MDQAPFRFVDLDYVVIREVLKTLDPIDYINFSKASKSCKRLSTIKTRYKVSLTFTDRPAVWIGTGPVTYVMKWTDNSLIDGSRWTETCQGKSWKRRLTYSENPLSSMKEFYLYARSLMGVELDFVLMNMDDYRGECREIVDWLRSNCLESSALSVLGERHRREELQYALDNLKLKDSLKIRVTTIEQLPLVIPESIEELHITYGSWVTIEYVMSLKMRNFTFHGTKLANQELNVFYKSWIEMKSHQSLEYFEVNLTDEEDFVAVGLRGIPYEMGPPRPGP</sequence>
<evidence type="ECO:0000313" key="4">
    <source>
        <dbReference type="Proteomes" id="UP000230233"/>
    </source>
</evidence>
<gene>
    <name evidence="3" type="primary">Cnig_chr_III.g11314</name>
    <name evidence="3" type="ORF">B9Z55_011314</name>
</gene>
<dbReference type="Pfam" id="PF07735">
    <property type="entry name" value="FBA_2"/>
    <property type="match status" value="1"/>
</dbReference>
<dbReference type="PANTHER" id="PTHR21503:SF8">
    <property type="entry name" value="F-BOX ASSOCIATED DOMAIN-CONTAINING PROTEIN-RELATED"/>
    <property type="match status" value="1"/>
</dbReference>
<protein>
    <submittedName>
        <fullName evidence="3">Uncharacterized protein</fullName>
    </submittedName>
</protein>
<dbReference type="InterPro" id="IPR001810">
    <property type="entry name" value="F-box_dom"/>
</dbReference>
<dbReference type="OrthoDB" id="5907071at2759"/>
<feature type="domain" description="Sdz-33 F-box" evidence="2">
    <location>
        <begin position="190"/>
        <end position="253"/>
    </location>
</feature>
<dbReference type="Pfam" id="PF00646">
    <property type="entry name" value="F-box"/>
    <property type="match status" value="1"/>
</dbReference>
<reference evidence="4" key="1">
    <citation type="submission" date="2017-10" db="EMBL/GenBank/DDBJ databases">
        <title>Rapid genome shrinkage in a self-fertile nematode reveals novel sperm competition proteins.</title>
        <authorList>
            <person name="Yin D."/>
            <person name="Schwarz E.M."/>
            <person name="Thomas C.G."/>
            <person name="Felde R.L."/>
            <person name="Korf I.F."/>
            <person name="Cutter A.D."/>
            <person name="Schartner C.M."/>
            <person name="Ralston E.J."/>
            <person name="Meyer B.J."/>
            <person name="Haag E.S."/>
        </authorList>
    </citation>
    <scope>NUCLEOTIDE SEQUENCE [LARGE SCALE GENOMIC DNA]</scope>
    <source>
        <strain evidence="4">JU1422</strain>
    </source>
</reference>
<name>A0A2G5UJJ1_9PELO</name>
<evidence type="ECO:0000259" key="2">
    <source>
        <dbReference type="Pfam" id="PF07735"/>
    </source>
</evidence>
<dbReference type="InterPro" id="IPR012885">
    <property type="entry name" value="F-box_Sdz-33"/>
</dbReference>
<feature type="domain" description="F-box" evidence="1">
    <location>
        <begin position="10"/>
        <end position="45"/>
    </location>
</feature>
<keyword evidence="4" id="KW-1185">Reference proteome</keyword>
<proteinExistence type="predicted"/>